<sequence>MTDIHAACISKNGKGILLCGNSGAGKSTLAYACARAGWVYTSDDTCYLINDSDHPRVIGHSHRARFRPEAKALFPELENRDVTPRMEGKPSIEVQIAELHDLNISTKPEVKVHSIVYLNRYPLANGKLVTLPAGTATLRTCQELFSAGEIREKHEKILQTLSDVPTYELHYRNLHDAIQKLDLLM</sequence>
<protein>
    <recommendedName>
        <fullName evidence="3">Hpr(Ser) kinase/phosphatase</fullName>
    </recommendedName>
</protein>
<name>A0A917HPZ6_9BACT</name>
<evidence type="ECO:0000313" key="2">
    <source>
        <dbReference type="Proteomes" id="UP000647241"/>
    </source>
</evidence>
<comment type="caution">
    <text evidence="1">The sequence shown here is derived from an EMBL/GenBank/DDBJ whole genome shotgun (WGS) entry which is preliminary data.</text>
</comment>
<accession>A0A917HPZ6</accession>
<dbReference type="InterPro" id="IPR027417">
    <property type="entry name" value="P-loop_NTPase"/>
</dbReference>
<organism evidence="1 2">
    <name type="scientific">Edaphobacter dinghuensis</name>
    <dbReference type="NCBI Taxonomy" id="1560005"/>
    <lineage>
        <taxon>Bacteria</taxon>
        <taxon>Pseudomonadati</taxon>
        <taxon>Acidobacteriota</taxon>
        <taxon>Terriglobia</taxon>
        <taxon>Terriglobales</taxon>
        <taxon>Acidobacteriaceae</taxon>
        <taxon>Edaphobacter</taxon>
    </lineage>
</organism>
<dbReference type="EMBL" id="BMGT01000003">
    <property type="protein sequence ID" value="GGG85994.1"/>
    <property type="molecule type" value="Genomic_DNA"/>
</dbReference>
<dbReference type="AlphaFoldDB" id="A0A917HPZ6"/>
<evidence type="ECO:0008006" key="3">
    <source>
        <dbReference type="Google" id="ProtNLM"/>
    </source>
</evidence>
<reference evidence="1" key="2">
    <citation type="submission" date="2020-09" db="EMBL/GenBank/DDBJ databases">
        <authorList>
            <person name="Sun Q."/>
            <person name="Zhou Y."/>
        </authorList>
    </citation>
    <scope>NUCLEOTIDE SEQUENCE</scope>
    <source>
        <strain evidence="1">CGMCC 1.12997</strain>
    </source>
</reference>
<dbReference type="Gene3D" id="3.40.50.300">
    <property type="entry name" value="P-loop containing nucleotide triphosphate hydrolases"/>
    <property type="match status" value="1"/>
</dbReference>
<gene>
    <name evidence="1" type="ORF">GCM10011585_32380</name>
</gene>
<proteinExistence type="predicted"/>
<dbReference type="SUPFAM" id="SSF53795">
    <property type="entry name" value="PEP carboxykinase-like"/>
    <property type="match status" value="1"/>
</dbReference>
<evidence type="ECO:0000313" key="1">
    <source>
        <dbReference type="EMBL" id="GGG85994.1"/>
    </source>
</evidence>
<dbReference type="Proteomes" id="UP000647241">
    <property type="component" value="Unassembled WGS sequence"/>
</dbReference>
<reference evidence="1" key="1">
    <citation type="journal article" date="2014" name="Int. J. Syst. Evol. Microbiol.">
        <title>Complete genome sequence of Corynebacterium casei LMG S-19264T (=DSM 44701T), isolated from a smear-ripened cheese.</title>
        <authorList>
            <consortium name="US DOE Joint Genome Institute (JGI-PGF)"/>
            <person name="Walter F."/>
            <person name="Albersmeier A."/>
            <person name="Kalinowski J."/>
            <person name="Ruckert C."/>
        </authorList>
    </citation>
    <scope>NUCLEOTIDE SEQUENCE</scope>
    <source>
        <strain evidence="1">CGMCC 1.12997</strain>
    </source>
</reference>
<keyword evidence="2" id="KW-1185">Reference proteome</keyword>